<dbReference type="OrthoDB" id="63584at2"/>
<dbReference type="PANTHER" id="PTHR44147">
    <property type="entry name" value="DEHYDROGENASE/REDUCTASE SDR FAMILY MEMBER 1"/>
    <property type="match status" value="1"/>
</dbReference>
<protein>
    <submittedName>
        <fullName evidence="2">Short-chain dehydrogenase</fullName>
    </submittedName>
</protein>
<dbReference type="Gene3D" id="3.40.50.720">
    <property type="entry name" value="NAD(P)-binding Rossmann-like Domain"/>
    <property type="match status" value="1"/>
</dbReference>
<dbReference type="PATRIC" id="fig|1096930.3.peg.2791"/>
<dbReference type="InterPro" id="IPR036291">
    <property type="entry name" value="NAD(P)-bd_dom_sf"/>
</dbReference>
<dbReference type="Pfam" id="PF00106">
    <property type="entry name" value="adh_short"/>
    <property type="match status" value="1"/>
</dbReference>
<keyword evidence="3" id="KW-1185">Reference proteome</keyword>
<reference evidence="2 3" key="1">
    <citation type="journal article" date="2013" name="Genome Announc.">
        <title>Genome Sequence of Novosphingobium lindaniclasticum LE124T, Isolated from a Hexachlorocyclohexane Dumpsite.</title>
        <authorList>
            <person name="Saxena A."/>
            <person name="Nayyar N."/>
            <person name="Sangwan N."/>
            <person name="Kumari R."/>
            <person name="Khurana J.P."/>
            <person name="Lal R."/>
        </authorList>
    </citation>
    <scope>NUCLEOTIDE SEQUENCE [LARGE SCALE GENOMIC DNA]</scope>
    <source>
        <strain evidence="2 3">LE124</strain>
    </source>
</reference>
<dbReference type="EMBL" id="ATHL01000087">
    <property type="protein sequence ID" value="EQB13593.1"/>
    <property type="molecule type" value="Genomic_DNA"/>
</dbReference>
<dbReference type="Proteomes" id="UP000015527">
    <property type="component" value="Unassembled WGS sequence"/>
</dbReference>
<feature type="region of interest" description="Disordered" evidence="1">
    <location>
        <begin position="267"/>
        <end position="292"/>
    </location>
</feature>
<dbReference type="SUPFAM" id="SSF51735">
    <property type="entry name" value="NAD(P)-binding Rossmann-fold domains"/>
    <property type="match status" value="1"/>
</dbReference>
<dbReference type="PRINTS" id="PR00081">
    <property type="entry name" value="GDHRDH"/>
</dbReference>
<dbReference type="eggNOG" id="COG1028">
    <property type="taxonomic scope" value="Bacteria"/>
</dbReference>
<accession>T0HN32</accession>
<gene>
    <name evidence="2" type="ORF">L284_14035</name>
</gene>
<evidence type="ECO:0000313" key="2">
    <source>
        <dbReference type="EMBL" id="EQB13593.1"/>
    </source>
</evidence>
<name>T0HN32_9SPHN</name>
<proteinExistence type="predicted"/>
<dbReference type="InterPro" id="IPR002347">
    <property type="entry name" value="SDR_fam"/>
</dbReference>
<dbReference type="RefSeq" id="WP_021234632.1">
    <property type="nucleotide sequence ID" value="NZ_ATHL01000087.1"/>
</dbReference>
<evidence type="ECO:0000256" key="1">
    <source>
        <dbReference type="SAM" id="MobiDB-lite"/>
    </source>
</evidence>
<dbReference type="PANTHER" id="PTHR44147:SF2">
    <property type="entry name" value="DEHYDROGENASE_REDUCTASE SDR FAMILY MEMBER 1"/>
    <property type="match status" value="1"/>
</dbReference>
<comment type="caution">
    <text evidence="2">The sequence shown here is derived from an EMBL/GenBank/DDBJ whole genome shotgun (WGS) entry which is preliminary data.</text>
</comment>
<feature type="compositionally biased region" description="Basic and acidic residues" evidence="1">
    <location>
        <begin position="267"/>
        <end position="276"/>
    </location>
</feature>
<evidence type="ECO:0000313" key="3">
    <source>
        <dbReference type="Proteomes" id="UP000015527"/>
    </source>
</evidence>
<dbReference type="AlphaFoldDB" id="T0HN32"/>
<sequence length="292" mass="31284">MAQENGQVALVTGASRGAGAGIARGFGEMGYTVYVTGRTTVPGDAKGWDGSVLPGTVAETAARVNELGGTGIPVVCDHADDAQVAALFDRIRQESGRLDVLVNNAAYMHHQLIAKMPFWEKELDAQKILDVGLRSAYVASWHAARMMVPQGSGCIAMTSSFGASCYMHGPAYGAQKAGLDKLVHDMEHDLRGTGVIAVSLWLGPQVTERAEIARRTNPEQYEAFAETAENPEFSAHVLEAIQHAPDRTDLSGQTLIVAEVARDLGVTDRGRERPSYREMLGSPHPKNPAAVY</sequence>
<organism evidence="2 3">
    <name type="scientific">Novosphingobium lindaniclasticum LE124</name>
    <dbReference type="NCBI Taxonomy" id="1096930"/>
    <lineage>
        <taxon>Bacteria</taxon>
        <taxon>Pseudomonadati</taxon>
        <taxon>Pseudomonadota</taxon>
        <taxon>Alphaproteobacteria</taxon>
        <taxon>Sphingomonadales</taxon>
        <taxon>Sphingomonadaceae</taxon>
        <taxon>Novosphingobium</taxon>
    </lineage>
</organism>